<dbReference type="OMA" id="ANYVDEG"/>
<evidence type="ECO:0000256" key="3">
    <source>
        <dbReference type="ARBA" id="ARBA00022485"/>
    </source>
</evidence>
<dbReference type="GO" id="GO:0008616">
    <property type="term" value="P:tRNA queuosine(34) biosynthetic process"/>
    <property type="evidence" value="ECO:0007669"/>
    <property type="project" value="InterPro"/>
</dbReference>
<keyword evidence="8" id="KW-0472">Membrane</keyword>
<protein>
    <submittedName>
        <fullName evidence="12">Reductive dehalogenase-like protein KB1rdhA26</fullName>
    </submittedName>
    <submittedName>
        <fullName evidence="13">Tetrachloroethene reductive dehalogenase PceA</fullName>
        <ecNumber evidence="13">1.21.99.5</ecNumber>
    </submittedName>
</protein>
<dbReference type="InterPro" id="IPR006311">
    <property type="entry name" value="TAT_signal"/>
</dbReference>
<sequence>MDEKINRRDFVKGAGLASAATVATLMATASTVSAEELVNPGGKAMDEMGNASIKRDLPESFYKRIENKAGYIGTTRVVAPTQRLDAREHGFSQIVRRGSTGDWSGEPGDWGPILLAAVQEKKKHAAEISPLEAADYTWSNAFQIAMDRWHITLEPGRYQQAPIAATKVELSPEEMTARIKKICRWFGCEQVGICEVTEDMKPFFYSVGRTRGTYTTGHANYVDNGREIPWPYPYKYCIVMADKCDTDTLNALTGPLVEASAKIACSQSDFAPHYLESIIRSLGHDAKANIFSDTDIMDTPFAVKAGLGELGRSGLVISPWGAQMRIMEVFTNLPLVPDKPIDFGLQEFCKVCKKCADNCPASAISMDDEPSEVDTVVKSIRWFQDGKKCLAQRLAYGCSKCQGVCPWSKPDTLIHEVGRMVGQNPAFAPFLVKLDDFFYNRYPEGHATGEWAPWR</sequence>
<evidence type="ECO:0000313" key="14">
    <source>
        <dbReference type="Proteomes" id="UP000249146"/>
    </source>
</evidence>
<evidence type="ECO:0000256" key="9">
    <source>
        <dbReference type="ARBA" id="ARBA00029374"/>
    </source>
</evidence>
<evidence type="ECO:0000259" key="11">
    <source>
        <dbReference type="PROSITE" id="PS51379"/>
    </source>
</evidence>
<accession>A0A0A7NZR9</accession>
<evidence type="ECO:0000256" key="6">
    <source>
        <dbReference type="ARBA" id="ARBA00023004"/>
    </source>
</evidence>
<keyword evidence="6" id="KW-0408">Iron</keyword>
<keyword evidence="3" id="KW-0004">4Fe-4S</keyword>
<evidence type="ECO:0000313" key="12">
    <source>
        <dbReference type="EMBL" id="AIZ97107.1"/>
    </source>
</evidence>
<keyword evidence="7" id="KW-0411">Iron-sulfur</keyword>
<dbReference type="NCBIfam" id="TIGR01409">
    <property type="entry name" value="TAT_signal_seq"/>
    <property type="match status" value="1"/>
</dbReference>
<evidence type="ECO:0000256" key="7">
    <source>
        <dbReference type="ARBA" id="ARBA00023014"/>
    </source>
</evidence>
<dbReference type="PATRIC" id="fig|61435.6.peg.849"/>
<dbReference type="InterPro" id="IPR012832">
    <property type="entry name" value="RDH"/>
</dbReference>
<evidence type="ECO:0000256" key="8">
    <source>
        <dbReference type="ARBA" id="ARBA00023136"/>
    </source>
</evidence>
<dbReference type="NCBIfam" id="TIGR02486">
    <property type="entry name" value="RDH"/>
    <property type="match status" value="1"/>
</dbReference>
<dbReference type="InterPro" id="IPR019546">
    <property type="entry name" value="TAT_signal_bac_arc"/>
</dbReference>
<keyword evidence="13" id="KW-0560">Oxidoreductase</keyword>
<dbReference type="EMBL" id="QGLC01000008">
    <property type="protein sequence ID" value="RAL69854.1"/>
    <property type="molecule type" value="Genomic_DNA"/>
</dbReference>
<dbReference type="GO" id="GO:0005886">
    <property type="term" value="C:plasma membrane"/>
    <property type="evidence" value="ECO:0007669"/>
    <property type="project" value="UniProtKB-SubCell"/>
</dbReference>
<dbReference type="GO" id="GO:0046872">
    <property type="term" value="F:metal ion binding"/>
    <property type="evidence" value="ECO:0007669"/>
    <property type="project" value="UniProtKB-KW"/>
</dbReference>
<dbReference type="AlphaFoldDB" id="A0A0A7NZR9"/>
<dbReference type="FunFam" id="3.30.70.20:FF:000065">
    <property type="entry name" value="Reductive dehalogenase, putative"/>
    <property type="match status" value="1"/>
</dbReference>
<dbReference type="RefSeq" id="WP_011928681.1">
    <property type="nucleotide sequence ID" value="NZ_CP019867.1"/>
</dbReference>
<dbReference type="PANTHER" id="PTHR30002:SF4">
    <property type="entry name" value="EPOXYQUEUOSINE REDUCTASE"/>
    <property type="match status" value="1"/>
</dbReference>
<evidence type="ECO:0000313" key="13">
    <source>
        <dbReference type="EMBL" id="RAL69854.1"/>
    </source>
</evidence>
<dbReference type="InterPro" id="IPR017896">
    <property type="entry name" value="4Fe4S_Fe-S-bd"/>
</dbReference>
<dbReference type="SUPFAM" id="SSF54862">
    <property type="entry name" value="4Fe-4S ferredoxins"/>
    <property type="match status" value="1"/>
</dbReference>
<dbReference type="Gene3D" id="3.30.70.20">
    <property type="match status" value="1"/>
</dbReference>
<dbReference type="PANTHER" id="PTHR30002">
    <property type="entry name" value="EPOXYQUEUOSINE REDUCTASE"/>
    <property type="match status" value="1"/>
</dbReference>
<proteinExistence type="predicted"/>
<dbReference type="Proteomes" id="UP000249146">
    <property type="component" value="Unassembled WGS sequence"/>
</dbReference>
<evidence type="ECO:0000256" key="5">
    <source>
        <dbReference type="ARBA" id="ARBA00022729"/>
    </source>
</evidence>
<keyword evidence="2" id="KW-1003">Cell membrane</keyword>
<evidence type="ECO:0000256" key="10">
    <source>
        <dbReference type="SAM" id="SignalP"/>
    </source>
</evidence>
<dbReference type="PROSITE" id="PS00198">
    <property type="entry name" value="4FE4S_FER_1"/>
    <property type="match status" value="1"/>
</dbReference>
<name>A0A0A7NZR9_9CHLR</name>
<dbReference type="GO" id="GO:0051539">
    <property type="term" value="F:4 iron, 4 sulfur cluster binding"/>
    <property type="evidence" value="ECO:0007669"/>
    <property type="project" value="UniProtKB-KW"/>
</dbReference>
<dbReference type="GO" id="GO:0052693">
    <property type="term" value="F:epoxyqueuosine reductase activity"/>
    <property type="evidence" value="ECO:0007669"/>
    <property type="project" value="TreeGrafter"/>
</dbReference>
<dbReference type="Pfam" id="PF13484">
    <property type="entry name" value="Fer4_16"/>
    <property type="match status" value="1"/>
</dbReference>
<keyword evidence="4" id="KW-0479">Metal-binding</keyword>
<dbReference type="InterPro" id="IPR017900">
    <property type="entry name" value="4Fe4S_Fe_S_CS"/>
</dbReference>
<evidence type="ECO:0000256" key="2">
    <source>
        <dbReference type="ARBA" id="ARBA00022475"/>
    </source>
</evidence>
<dbReference type="EMBL" id="KP085025">
    <property type="protein sequence ID" value="AIZ97107.1"/>
    <property type="molecule type" value="Genomic_DNA"/>
</dbReference>
<reference evidence="12" key="1">
    <citation type="submission" date="2014-10" db="EMBL/GenBank/DDBJ databases">
        <title>Reductive dehalogenase homologous genes as biomarkers for distinguishing populations of Dehalococcoides in mixed dechlorinating cultures and in groundwater.</title>
        <authorList>
            <person name="Perez-De-Mora A."/>
            <person name="Zila A."/>
            <person name="Mcmaster M.L."/>
            <person name="Liang X."/>
            <person name="Dworatzek S."/>
            <person name="Edwards E.A."/>
        </authorList>
    </citation>
    <scope>NUCLEOTIDE SEQUENCE</scope>
</reference>
<keyword evidence="5 10" id="KW-0732">Signal</keyword>
<comment type="subcellular location">
    <subcellularLocation>
        <location evidence="1">Cell membrane</location>
    </subcellularLocation>
</comment>
<dbReference type="EC" id="1.21.99.5" evidence="13"/>
<dbReference type="PROSITE" id="PS51318">
    <property type="entry name" value="TAT"/>
    <property type="match status" value="1"/>
</dbReference>
<reference evidence="13 14" key="2">
    <citation type="submission" date="2018-05" db="EMBL/GenBank/DDBJ databases">
        <title>Draft genome sequences of Dehalococcoides mccartyi strains RC and KS.</title>
        <authorList>
            <person name="Higgins S.A."/>
            <person name="Padilla-Crespo E."/>
            <person name="Loeffler F.E."/>
        </authorList>
    </citation>
    <scope>NUCLEOTIDE SEQUENCE [LARGE SCALE GENOMIC DNA]</scope>
    <source>
        <strain evidence="13 14">RC</strain>
    </source>
</reference>
<comment type="cofactor">
    <cofactor evidence="9">
        <name>corrinoid</name>
        <dbReference type="ChEBI" id="CHEBI:33913"/>
    </cofactor>
</comment>
<feature type="chain" id="PRO_5015032941" evidence="10">
    <location>
        <begin position="35"/>
        <end position="455"/>
    </location>
</feature>
<feature type="domain" description="4Fe-4S ferredoxin-type" evidence="11">
    <location>
        <begin position="339"/>
        <end position="369"/>
    </location>
</feature>
<feature type="signal peptide" evidence="10">
    <location>
        <begin position="1"/>
        <end position="34"/>
    </location>
</feature>
<organism evidence="12">
    <name type="scientific">Dehalococcoides mccartyi</name>
    <dbReference type="NCBI Taxonomy" id="61435"/>
    <lineage>
        <taxon>Bacteria</taxon>
        <taxon>Bacillati</taxon>
        <taxon>Chloroflexota</taxon>
        <taxon>Dehalococcoidia</taxon>
        <taxon>Dehalococcoidales</taxon>
        <taxon>Dehalococcoidaceae</taxon>
        <taxon>Dehalococcoides</taxon>
    </lineage>
</organism>
<evidence type="ECO:0000256" key="1">
    <source>
        <dbReference type="ARBA" id="ARBA00004236"/>
    </source>
</evidence>
<dbReference type="GO" id="GO:0050629">
    <property type="term" value="F:tetrachloroethene reductive dehalogenase activity"/>
    <property type="evidence" value="ECO:0007669"/>
    <property type="project" value="UniProtKB-EC"/>
</dbReference>
<evidence type="ECO:0000256" key="4">
    <source>
        <dbReference type="ARBA" id="ARBA00022723"/>
    </source>
</evidence>
<dbReference type="PROSITE" id="PS51379">
    <property type="entry name" value="4FE4S_FER_2"/>
    <property type="match status" value="1"/>
</dbReference>
<gene>
    <name evidence="12" type="primary">rdhA26</name>
    <name evidence="13" type="ORF">C1G87_0211</name>
</gene>
<dbReference type="InterPro" id="IPR004453">
    <property type="entry name" value="QueG"/>
</dbReference>